<reference evidence="2" key="1">
    <citation type="submission" date="2023-07" db="EMBL/GenBank/DDBJ databases">
        <authorList>
            <person name="Kim M.K."/>
        </authorList>
    </citation>
    <scope>NUCLEOTIDE SEQUENCE</scope>
    <source>
        <strain evidence="2">CA1-15</strain>
    </source>
</reference>
<evidence type="ECO:0000313" key="3">
    <source>
        <dbReference type="Proteomes" id="UP001176468"/>
    </source>
</evidence>
<dbReference type="Pfam" id="PF13350">
    <property type="entry name" value="Y_phosphatase3"/>
    <property type="match status" value="1"/>
</dbReference>
<comment type="caution">
    <text evidence="2">The sequence shown here is derived from an EMBL/GenBank/DDBJ whole genome shotgun (WGS) entry which is preliminary data.</text>
</comment>
<dbReference type="InterPro" id="IPR029021">
    <property type="entry name" value="Prot-tyrosine_phosphatase-like"/>
</dbReference>
<feature type="signal peptide" evidence="1">
    <location>
        <begin position="1"/>
        <end position="24"/>
    </location>
</feature>
<keyword evidence="1" id="KW-0732">Signal</keyword>
<keyword evidence="3" id="KW-1185">Reference proteome</keyword>
<evidence type="ECO:0000313" key="2">
    <source>
        <dbReference type="EMBL" id="MDO7842461.1"/>
    </source>
</evidence>
<protein>
    <submittedName>
        <fullName evidence="2">Tyrosine-protein phosphatase</fullName>
        <ecNumber evidence="2">3.1.3.48</ecNumber>
    </submittedName>
</protein>
<dbReference type="EMBL" id="JAUQSZ010000005">
    <property type="protein sequence ID" value="MDO7842461.1"/>
    <property type="molecule type" value="Genomic_DNA"/>
</dbReference>
<proteinExistence type="predicted"/>
<dbReference type="RefSeq" id="WP_304560923.1">
    <property type="nucleotide sequence ID" value="NZ_JAUQSZ010000005.1"/>
</dbReference>
<name>A0ABT8ZY08_9SPHN</name>
<sequence>MRVRRSGFGIVLAGLALLAGPGAAREATPRGAQAVAHQRVLPLEGGRNFRDLGGYPAGGGRHVVWGKLFRSGSMHGLTARDYAYLQTRGIVVVCDFRDTRERTAEPAAWPAGAAPRVLSDDYQLDMKQFFPAGDPKGWTAEQARVAMTASYPHMLGQFEGQYRRMFAELLAGHAPLAFNCSAGKDRSGVAAALLLTALGVPRETVISDYLLTNRYLDQNTMRASPASANSPLAQAPAGVREALGAADRRYIAAAFKVLDTYPGGARGWLKDKMGLSAADIARLRALYTA</sequence>
<gene>
    <name evidence="2" type="ORF">Q5H94_08980</name>
</gene>
<dbReference type="GO" id="GO:0004725">
    <property type="term" value="F:protein tyrosine phosphatase activity"/>
    <property type="evidence" value="ECO:0007669"/>
    <property type="project" value="UniProtKB-EC"/>
</dbReference>
<dbReference type="Proteomes" id="UP001176468">
    <property type="component" value="Unassembled WGS sequence"/>
</dbReference>
<dbReference type="Gene3D" id="3.90.190.10">
    <property type="entry name" value="Protein tyrosine phosphatase superfamily"/>
    <property type="match status" value="1"/>
</dbReference>
<dbReference type="EC" id="3.1.3.48" evidence="2"/>
<accession>A0ABT8ZY08</accession>
<dbReference type="SUPFAM" id="SSF52799">
    <property type="entry name" value="(Phosphotyrosine protein) phosphatases II"/>
    <property type="match status" value="1"/>
</dbReference>
<feature type="chain" id="PRO_5046352247" evidence="1">
    <location>
        <begin position="25"/>
        <end position="289"/>
    </location>
</feature>
<organism evidence="2 3">
    <name type="scientific">Sphingomonas immobilis</name>
    <dbReference type="NCBI Taxonomy" id="3063997"/>
    <lineage>
        <taxon>Bacteria</taxon>
        <taxon>Pseudomonadati</taxon>
        <taxon>Pseudomonadota</taxon>
        <taxon>Alphaproteobacteria</taxon>
        <taxon>Sphingomonadales</taxon>
        <taxon>Sphingomonadaceae</taxon>
        <taxon>Sphingomonas</taxon>
    </lineage>
</organism>
<keyword evidence="2" id="KW-0378">Hydrolase</keyword>
<dbReference type="InterPro" id="IPR026893">
    <property type="entry name" value="Tyr/Ser_Pase_IphP-type"/>
</dbReference>
<evidence type="ECO:0000256" key="1">
    <source>
        <dbReference type="SAM" id="SignalP"/>
    </source>
</evidence>